<dbReference type="GO" id="GO:0016746">
    <property type="term" value="F:acyltransferase activity"/>
    <property type="evidence" value="ECO:0007669"/>
    <property type="project" value="UniProtKB-KW"/>
</dbReference>
<dbReference type="EMBL" id="JBHUIO010000008">
    <property type="protein sequence ID" value="MFD2171016.1"/>
    <property type="molecule type" value="Genomic_DNA"/>
</dbReference>
<protein>
    <submittedName>
        <fullName evidence="2">GNAT family N-acetyltransferase</fullName>
        <ecNumber evidence="2">2.3.-.-</ecNumber>
    </submittedName>
</protein>
<name>A0ABW5A050_9BACL</name>
<dbReference type="RefSeq" id="WP_386047476.1">
    <property type="nucleotide sequence ID" value="NZ_JBHUIO010000008.1"/>
</dbReference>
<dbReference type="EC" id="2.3.-.-" evidence="2"/>
<accession>A0ABW5A050</accession>
<keyword evidence="2" id="KW-0012">Acyltransferase</keyword>
<dbReference type="SUPFAM" id="SSF55729">
    <property type="entry name" value="Acyl-CoA N-acyltransferases (Nat)"/>
    <property type="match status" value="1"/>
</dbReference>
<keyword evidence="3" id="KW-1185">Reference proteome</keyword>
<evidence type="ECO:0000259" key="1">
    <source>
        <dbReference type="PROSITE" id="PS51186"/>
    </source>
</evidence>
<dbReference type="Pfam" id="PF00583">
    <property type="entry name" value="Acetyltransf_1"/>
    <property type="match status" value="1"/>
</dbReference>
<proteinExistence type="predicted"/>
<evidence type="ECO:0000313" key="2">
    <source>
        <dbReference type="EMBL" id="MFD2171016.1"/>
    </source>
</evidence>
<comment type="caution">
    <text evidence="2">The sequence shown here is derived from an EMBL/GenBank/DDBJ whole genome shotgun (WGS) entry which is preliminary data.</text>
</comment>
<dbReference type="Proteomes" id="UP001597343">
    <property type="component" value="Unassembled WGS sequence"/>
</dbReference>
<dbReference type="CDD" id="cd04301">
    <property type="entry name" value="NAT_SF"/>
    <property type="match status" value="1"/>
</dbReference>
<evidence type="ECO:0000313" key="3">
    <source>
        <dbReference type="Proteomes" id="UP001597343"/>
    </source>
</evidence>
<feature type="domain" description="N-acetyltransferase" evidence="1">
    <location>
        <begin position="4"/>
        <end position="190"/>
    </location>
</feature>
<dbReference type="Gene3D" id="3.40.630.30">
    <property type="match status" value="1"/>
</dbReference>
<reference evidence="3" key="1">
    <citation type="journal article" date="2019" name="Int. J. Syst. Evol. Microbiol.">
        <title>The Global Catalogue of Microorganisms (GCM) 10K type strain sequencing project: providing services to taxonomists for standard genome sequencing and annotation.</title>
        <authorList>
            <consortium name="The Broad Institute Genomics Platform"/>
            <consortium name="The Broad Institute Genome Sequencing Center for Infectious Disease"/>
            <person name="Wu L."/>
            <person name="Ma J."/>
        </authorList>
    </citation>
    <scope>NUCLEOTIDE SEQUENCE [LARGE SCALE GENOMIC DNA]</scope>
    <source>
        <strain evidence="3">CGMCC 1.13574</strain>
    </source>
</reference>
<dbReference type="PROSITE" id="PS51186">
    <property type="entry name" value="GNAT"/>
    <property type="match status" value="1"/>
</dbReference>
<gene>
    <name evidence="2" type="ORF">ACFSOY_13570</name>
</gene>
<dbReference type="InterPro" id="IPR000182">
    <property type="entry name" value="GNAT_dom"/>
</dbReference>
<keyword evidence="2" id="KW-0808">Transferase</keyword>
<sequence length="190" mass="21965">MERITIEVVKDGNIEQLRELCNELMAFQKSLATIAPEKFDEMNFDSRMKKSYESSLASHVIVVKDDGLPVGYVYSTVDKVENSKNSYPEWAPRDNMENSKGFYPEWENFPNKIGCLNNLYLRDQYRAMGLGSKLFDMSIEWLESFKDVDVVFIYISNGNDAALDFYLGRGFTFSHDVFGGFIKAVYKYKK</sequence>
<organism evidence="2 3">
    <name type="scientific">Tumebacillus lipolyticus</name>
    <dbReference type="NCBI Taxonomy" id="1280370"/>
    <lineage>
        <taxon>Bacteria</taxon>
        <taxon>Bacillati</taxon>
        <taxon>Bacillota</taxon>
        <taxon>Bacilli</taxon>
        <taxon>Bacillales</taxon>
        <taxon>Alicyclobacillaceae</taxon>
        <taxon>Tumebacillus</taxon>
    </lineage>
</organism>
<dbReference type="InterPro" id="IPR016181">
    <property type="entry name" value="Acyl_CoA_acyltransferase"/>
</dbReference>